<accession>A0A6N2M447</accession>
<proteinExistence type="predicted"/>
<feature type="compositionally biased region" description="Basic and acidic residues" evidence="1">
    <location>
        <begin position="44"/>
        <end position="66"/>
    </location>
</feature>
<protein>
    <submittedName>
        <fullName evidence="2">Uncharacterized protein</fullName>
    </submittedName>
</protein>
<reference evidence="2" key="1">
    <citation type="submission" date="2019-03" db="EMBL/GenBank/DDBJ databases">
        <authorList>
            <person name="Mank J."/>
            <person name="Almeida P."/>
        </authorList>
    </citation>
    <scope>NUCLEOTIDE SEQUENCE</scope>
    <source>
        <strain evidence="2">78183</strain>
    </source>
</reference>
<evidence type="ECO:0000256" key="1">
    <source>
        <dbReference type="SAM" id="MobiDB-lite"/>
    </source>
</evidence>
<evidence type="ECO:0000313" key="2">
    <source>
        <dbReference type="EMBL" id="VFU47414.1"/>
    </source>
</evidence>
<dbReference type="AlphaFoldDB" id="A0A6N2M447"/>
<sequence>MHDRARHSKHETAMKLPLFVLECPASNRHLIVPSSSGITPPDPVKSRSNRESKGIQRLSCERDPQDPKNLEQIVRANHQLKQASLRNPVFLVPLASQFGEETMVVEVTTDSYQKQHEPWIHQINGWLC</sequence>
<feature type="region of interest" description="Disordered" evidence="1">
    <location>
        <begin position="31"/>
        <end position="66"/>
    </location>
</feature>
<gene>
    <name evidence="2" type="ORF">SVIM_LOCUS303958</name>
</gene>
<dbReference type="EMBL" id="CAADRP010001663">
    <property type="protein sequence ID" value="VFU47414.1"/>
    <property type="molecule type" value="Genomic_DNA"/>
</dbReference>
<organism evidence="2">
    <name type="scientific">Salix viminalis</name>
    <name type="common">Common osier</name>
    <name type="synonym">Basket willow</name>
    <dbReference type="NCBI Taxonomy" id="40686"/>
    <lineage>
        <taxon>Eukaryota</taxon>
        <taxon>Viridiplantae</taxon>
        <taxon>Streptophyta</taxon>
        <taxon>Embryophyta</taxon>
        <taxon>Tracheophyta</taxon>
        <taxon>Spermatophyta</taxon>
        <taxon>Magnoliopsida</taxon>
        <taxon>eudicotyledons</taxon>
        <taxon>Gunneridae</taxon>
        <taxon>Pentapetalae</taxon>
        <taxon>rosids</taxon>
        <taxon>fabids</taxon>
        <taxon>Malpighiales</taxon>
        <taxon>Salicaceae</taxon>
        <taxon>Saliceae</taxon>
        <taxon>Salix</taxon>
    </lineage>
</organism>
<name>A0A6N2M447_SALVM</name>